<reference evidence="6" key="1">
    <citation type="journal article" date="2019" name="Int. J. Syst. Evol. Microbiol.">
        <title>The Global Catalogue of Microorganisms (GCM) 10K type strain sequencing project: providing services to taxonomists for standard genome sequencing and annotation.</title>
        <authorList>
            <consortium name="The Broad Institute Genomics Platform"/>
            <consortium name="The Broad Institute Genome Sequencing Center for Infectious Disease"/>
            <person name="Wu L."/>
            <person name="Ma J."/>
        </authorList>
    </citation>
    <scope>NUCLEOTIDE SEQUENCE [LARGE SCALE GENOMIC DNA]</scope>
    <source>
        <strain evidence="6">CGMCC 4.7371</strain>
    </source>
</reference>
<sequence length="197" mass="19822">MSGLELPRLLLLTDRSQLPLGRSLVALVEECIDAGLTHVVVRELDETPLGRAALVAALTEAGATVISAHTPLYGAAGVHLPADPAAVAPPDLPWGRSCHAAAEVHLAAAAGASWVTLSPFAATESKPGHAAIAREEFRAAAAAGVPVYALGGITPDNAADAIGAGADGLAVMGSVMRAADPAAIVRALLDVVEEAPW</sequence>
<keyword evidence="6" id="KW-1185">Reference proteome</keyword>
<proteinExistence type="predicted"/>
<dbReference type="RefSeq" id="WP_188783803.1">
    <property type="nucleotide sequence ID" value="NZ_BMNI01000004.1"/>
</dbReference>
<evidence type="ECO:0000256" key="1">
    <source>
        <dbReference type="ARBA" id="ARBA00003814"/>
    </source>
</evidence>
<keyword evidence="3" id="KW-0784">Thiamine biosynthesis</keyword>
<comment type="caution">
    <text evidence="5">The sequence shown here is derived from an EMBL/GenBank/DDBJ whole genome shotgun (WGS) entry which is preliminary data.</text>
</comment>
<dbReference type="Proteomes" id="UP000655410">
    <property type="component" value="Unassembled WGS sequence"/>
</dbReference>
<dbReference type="SUPFAM" id="SSF51391">
    <property type="entry name" value="Thiamin phosphate synthase"/>
    <property type="match status" value="1"/>
</dbReference>
<dbReference type="PANTHER" id="PTHR20857">
    <property type="entry name" value="THIAMINE-PHOSPHATE PYROPHOSPHORYLASE"/>
    <property type="match status" value="1"/>
</dbReference>
<dbReference type="CDD" id="cd00564">
    <property type="entry name" value="TMP_TenI"/>
    <property type="match status" value="1"/>
</dbReference>
<dbReference type="Pfam" id="PF02581">
    <property type="entry name" value="TMP-TENI"/>
    <property type="match status" value="1"/>
</dbReference>
<dbReference type="PANTHER" id="PTHR20857:SF15">
    <property type="entry name" value="THIAMINE-PHOSPHATE SYNTHASE"/>
    <property type="match status" value="1"/>
</dbReference>
<dbReference type="InterPro" id="IPR022998">
    <property type="entry name" value="ThiamineP_synth_TenI"/>
</dbReference>
<evidence type="ECO:0000259" key="4">
    <source>
        <dbReference type="Pfam" id="PF02581"/>
    </source>
</evidence>
<dbReference type="Gene3D" id="3.20.20.70">
    <property type="entry name" value="Aldolase class I"/>
    <property type="match status" value="1"/>
</dbReference>
<accession>A0ABQ2NC41</accession>
<evidence type="ECO:0000256" key="3">
    <source>
        <dbReference type="ARBA" id="ARBA00022977"/>
    </source>
</evidence>
<comment type="pathway">
    <text evidence="2">Cofactor biosynthesis; thiamine diphosphate biosynthesis.</text>
</comment>
<evidence type="ECO:0000313" key="6">
    <source>
        <dbReference type="Proteomes" id="UP000655410"/>
    </source>
</evidence>
<protein>
    <recommendedName>
        <fullName evidence="4">Thiamine phosphate synthase/TenI domain-containing protein</fullName>
    </recommendedName>
</protein>
<gene>
    <name evidence="5" type="ORF">GCM10011584_19220</name>
</gene>
<feature type="domain" description="Thiamine phosphate synthase/TenI" evidence="4">
    <location>
        <begin position="10"/>
        <end position="174"/>
    </location>
</feature>
<evidence type="ECO:0000313" key="5">
    <source>
        <dbReference type="EMBL" id="GGO89556.1"/>
    </source>
</evidence>
<dbReference type="InterPro" id="IPR036206">
    <property type="entry name" value="ThiamineP_synth_sf"/>
</dbReference>
<dbReference type="EMBL" id="BMNI01000004">
    <property type="protein sequence ID" value="GGO89556.1"/>
    <property type="molecule type" value="Genomic_DNA"/>
</dbReference>
<comment type="function">
    <text evidence="1">Condenses 4-methyl-5-(beta-hydroxyethyl)thiazole monophosphate (THZ-P) and 2-methyl-4-amino-5-hydroxymethyl pyrimidine pyrophosphate (HMP-PP) to form thiamine monophosphate (TMP).</text>
</comment>
<dbReference type="InterPro" id="IPR013785">
    <property type="entry name" value="Aldolase_TIM"/>
</dbReference>
<name>A0ABQ2NC41_9ACTN</name>
<evidence type="ECO:0000256" key="2">
    <source>
        <dbReference type="ARBA" id="ARBA00004948"/>
    </source>
</evidence>
<organism evidence="5 6">
    <name type="scientific">Nocardioides phosphati</name>
    <dbReference type="NCBI Taxonomy" id="1867775"/>
    <lineage>
        <taxon>Bacteria</taxon>
        <taxon>Bacillati</taxon>
        <taxon>Actinomycetota</taxon>
        <taxon>Actinomycetes</taxon>
        <taxon>Propionibacteriales</taxon>
        <taxon>Nocardioidaceae</taxon>
        <taxon>Nocardioides</taxon>
    </lineage>
</organism>